<comment type="caution">
    <text evidence="7">The sequence shown here is derived from an EMBL/GenBank/DDBJ whole genome shotgun (WGS) entry which is preliminary data.</text>
</comment>
<evidence type="ECO:0000313" key="8">
    <source>
        <dbReference type="Proteomes" id="UP000245412"/>
    </source>
</evidence>
<gene>
    <name evidence="7" type="ORF">C7383_101383</name>
</gene>
<feature type="active site" description="Charge relay system" evidence="5">
    <location>
        <position position="114"/>
    </location>
</feature>
<keyword evidence="8" id="KW-1185">Reference proteome</keyword>
<feature type="active site" description="Charge relay system" evidence="5">
    <location>
        <position position="182"/>
    </location>
</feature>
<feature type="domain" description="Peptidase S8/S53" evidence="6">
    <location>
        <begin position="437"/>
        <end position="560"/>
    </location>
</feature>
<evidence type="ECO:0000259" key="6">
    <source>
        <dbReference type="Pfam" id="PF00082"/>
    </source>
</evidence>
<reference evidence="7 8" key="1">
    <citation type="submission" date="2018-05" db="EMBL/GenBank/DDBJ databases">
        <authorList>
            <person name="Goeker M."/>
            <person name="Huntemann M."/>
            <person name="Clum A."/>
            <person name="Pillay M."/>
            <person name="Palaniappan K."/>
            <person name="Varghese N."/>
            <person name="Mikhailova N."/>
            <person name="Stamatis D."/>
            <person name="Reddy T."/>
            <person name="Daum C."/>
            <person name="Shapiro N."/>
            <person name="Ivanova N."/>
            <person name="Kyrpides N."/>
            <person name="Woyke T."/>
        </authorList>
    </citation>
    <scope>NUCLEOTIDE SEQUENCE [LARGE SCALE GENOMIC DNA]</scope>
    <source>
        <strain evidence="7 8">DSM 26524</strain>
    </source>
</reference>
<dbReference type="Pfam" id="PF00082">
    <property type="entry name" value="Peptidase_S8"/>
    <property type="match status" value="2"/>
</dbReference>
<dbReference type="PROSITE" id="PS51892">
    <property type="entry name" value="SUBTILASE"/>
    <property type="match status" value="1"/>
</dbReference>
<proteinExistence type="inferred from homology"/>
<dbReference type="InterPro" id="IPR017310">
    <property type="entry name" value="Pept_S8A_subtilisin_clostridia"/>
</dbReference>
<dbReference type="PRINTS" id="PR00723">
    <property type="entry name" value="SUBTILISIN"/>
</dbReference>
<dbReference type="PROSITE" id="PS00136">
    <property type="entry name" value="SUBTILASE_ASP"/>
    <property type="match status" value="1"/>
</dbReference>
<dbReference type="GO" id="GO:0006508">
    <property type="term" value="P:proteolysis"/>
    <property type="evidence" value="ECO:0007669"/>
    <property type="project" value="UniProtKB-KW"/>
</dbReference>
<sequence>MPNTDYTSLEYRRNLILSNDYADIIIPHTSLSEAEFLEMYLAEGAQILGGRYGMVHSPLSLTNDAFIRQVGYSGVPSLFTPLNTTSLEASGIISVQNQPVLSLKGQNIMIGFVDTGIDFTHPAFRTGDGRTRLAGIWDQTDQGGTPPVDMYYGTEYTPEDINAALSLDDPRELIPMEDPTGHGTFMAGVAGGSPNPEEDFIGAAPECTLAVVKLKPAKQYLKDFFFVPPESEVYQETDILMGINYLMRLAEQNRMPLVLCIGLGSNQGDHAGNDPLSSVLSGYTSLPGYYGCIAAGNEAGKGHHYFGKLDRADEVRRVEILVDDSTEGFSLEFWAQAPELYSISLTSPLGETVPIIQARPGQNATYSFLLERTTVYVYYELVEIKSGSQLILIRFRLPTEGIWTISIHNNVYTEGSFNIWLPASGMISPGTVFLAPNPDTTITAPSASASSISVCTYNAYNNSLFINSSRGFTRTGGIKPDLAAPGVDVYGPVPGGRYSTRTGSSTAAAITAGAVALLVEWGTKRPLPSILTPIAVKNYLIRGATRFPNLTYPNKEWGYGTLNVYQIFESLM</sequence>
<dbReference type="Proteomes" id="UP000245412">
    <property type="component" value="Unassembled WGS sequence"/>
</dbReference>
<dbReference type="InterPro" id="IPR023827">
    <property type="entry name" value="Peptidase_S8_Asp-AS"/>
</dbReference>
<protein>
    <submittedName>
        <fullName evidence="7">Subtilase family protein</fullName>
    </submittedName>
</protein>
<evidence type="ECO:0000313" key="7">
    <source>
        <dbReference type="EMBL" id="PWJ79006.1"/>
    </source>
</evidence>
<dbReference type="RefSeq" id="WP_109624437.1">
    <property type="nucleotide sequence ID" value="NZ_CABJAT010000001.1"/>
</dbReference>
<dbReference type="SUPFAM" id="SSF52743">
    <property type="entry name" value="Subtilisin-like"/>
    <property type="match status" value="1"/>
</dbReference>
<feature type="active site" description="Charge relay system" evidence="5">
    <location>
        <position position="505"/>
    </location>
</feature>
<name>A0AB73TA48_9FIRM</name>
<feature type="domain" description="Peptidase S8/S53" evidence="6">
    <location>
        <begin position="105"/>
        <end position="216"/>
    </location>
</feature>
<dbReference type="CDD" id="cd07478">
    <property type="entry name" value="Peptidases_S8_CspA-like"/>
    <property type="match status" value="1"/>
</dbReference>
<dbReference type="InterPro" id="IPR034045">
    <property type="entry name" value="Pep_S8_CspA-like"/>
</dbReference>
<keyword evidence="3 5" id="KW-0378">Hydrolase</keyword>
<evidence type="ECO:0000256" key="4">
    <source>
        <dbReference type="ARBA" id="ARBA00022825"/>
    </source>
</evidence>
<dbReference type="PIRSF" id="PIRSF037894">
    <property type="entry name" value="Subtilisin_rel_CspABC"/>
    <property type="match status" value="1"/>
</dbReference>
<evidence type="ECO:0000256" key="1">
    <source>
        <dbReference type="ARBA" id="ARBA00011073"/>
    </source>
</evidence>
<dbReference type="Gene3D" id="3.40.50.200">
    <property type="entry name" value="Peptidase S8/S53 domain"/>
    <property type="match status" value="1"/>
</dbReference>
<evidence type="ECO:0000256" key="3">
    <source>
        <dbReference type="ARBA" id="ARBA00022801"/>
    </source>
</evidence>
<dbReference type="InterPro" id="IPR036852">
    <property type="entry name" value="Peptidase_S8/S53_dom_sf"/>
</dbReference>
<dbReference type="InterPro" id="IPR050131">
    <property type="entry name" value="Peptidase_S8_subtilisin-like"/>
</dbReference>
<keyword evidence="2 5" id="KW-0645">Protease</keyword>
<evidence type="ECO:0000256" key="5">
    <source>
        <dbReference type="PROSITE-ProRule" id="PRU01240"/>
    </source>
</evidence>
<keyword evidence="4 5" id="KW-0720">Serine protease</keyword>
<organism evidence="7 8">
    <name type="scientific">Murimonas intestini</name>
    <dbReference type="NCBI Taxonomy" id="1337051"/>
    <lineage>
        <taxon>Bacteria</taxon>
        <taxon>Bacillati</taxon>
        <taxon>Bacillota</taxon>
        <taxon>Clostridia</taxon>
        <taxon>Lachnospirales</taxon>
        <taxon>Lachnospiraceae</taxon>
        <taxon>Murimonas</taxon>
    </lineage>
</organism>
<dbReference type="EMBL" id="QGGY01000001">
    <property type="protein sequence ID" value="PWJ79006.1"/>
    <property type="molecule type" value="Genomic_DNA"/>
</dbReference>
<evidence type="ECO:0000256" key="2">
    <source>
        <dbReference type="ARBA" id="ARBA00022670"/>
    </source>
</evidence>
<dbReference type="PANTHER" id="PTHR43806">
    <property type="entry name" value="PEPTIDASE S8"/>
    <property type="match status" value="1"/>
</dbReference>
<accession>A0AB73TA48</accession>
<dbReference type="InterPro" id="IPR000209">
    <property type="entry name" value="Peptidase_S8/S53_dom"/>
</dbReference>
<dbReference type="GO" id="GO:0004252">
    <property type="term" value="F:serine-type endopeptidase activity"/>
    <property type="evidence" value="ECO:0007669"/>
    <property type="project" value="UniProtKB-UniRule"/>
</dbReference>
<dbReference type="PANTHER" id="PTHR43806:SF11">
    <property type="entry name" value="CEREVISIN-RELATED"/>
    <property type="match status" value="1"/>
</dbReference>
<dbReference type="Gene3D" id="2.60.120.1290">
    <property type="match status" value="1"/>
</dbReference>
<comment type="similarity">
    <text evidence="1 5">Belongs to the peptidase S8 family.</text>
</comment>
<dbReference type="AlphaFoldDB" id="A0AB73TA48"/>
<dbReference type="InterPro" id="IPR015500">
    <property type="entry name" value="Peptidase_S8_subtilisin-rel"/>
</dbReference>